<dbReference type="OrthoDB" id="10252328at2759"/>
<dbReference type="Gene3D" id="1.25.40.20">
    <property type="entry name" value="Ankyrin repeat-containing domain"/>
    <property type="match status" value="1"/>
</dbReference>
<feature type="transmembrane region" description="Helical" evidence="4">
    <location>
        <begin position="215"/>
        <end position="248"/>
    </location>
</feature>
<keyword evidence="4" id="KW-1133">Transmembrane helix</keyword>
<dbReference type="Proteomes" id="UP000325440">
    <property type="component" value="Unassembled WGS sequence"/>
</dbReference>
<dbReference type="PROSITE" id="PS50088">
    <property type="entry name" value="ANK_REPEAT"/>
    <property type="match status" value="2"/>
</dbReference>
<dbReference type="AlphaFoldDB" id="A0A5E4MMM7"/>
<organism evidence="5 6">
    <name type="scientific">Cinara cedri</name>
    <dbReference type="NCBI Taxonomy" id="506608"/>
    <lineage>
        <taxon>Eukaryota</taxon>
        <taxon>Metazoa</taxon>
        <taxon>Ecdysozoa</taxon>
        <taxon>Arthropoda</taxon>
        <taxon>Hexapoda</taxon>
        <taxon>Insecta</taxon>
        <taxon>Pterygota</taxon>
        <taxon>Neoptera</taxon>
        <taxon>Paraneoptera</taxon>
        <taxon>Hemiptera</taxon>
        <taxon>Sternorrhyncha</taxon>
        <taxon>Aphidomorpha</taxon>
        <taxon>Aphidoidea</taxon>
        <taxon>Aphididae</taxon>
        <taxon>Lachninae</taxon>
        <taxon>Cinara</taxon>
    </lineage>
</organism>
<proteinExistence type="predicted"/>
<keyword evidence="2 3" id="KW-0040">ANK repeat</keyword>
<accession>A0A5E4MMM7</accession>
<dbReference type="PANTHER" id="PTHR24189:SF50">
    <property type="entry name" value="ANKYRIN REPEAT AND SOCS BOX PROTEIN 2"/>
    <property type="match status" value="1"/>
</dbReference>
<evidence type="ECO:0000313" key="6">
    <source>
        <dbReference type="Proteomes" id="UP000325440"/>
    </source>
</evidence>
<feature type="transmembrane region" description="Helical" evidence="4">
    <location>
        <begin position="306"/>
        <end position="328"/>
    </location>
</feature>
<keyword evidence="4" id="KW-0472">Membrane</keyword>
<evidence type="ECO:0000313" key="5">
    <source>
        <dbReference type="EMBL" id="VVC31088.1"/>
    </source>
</evidence>
<keyword evidence="6" id="KW-1185">Reference proteome</keyword>
<dbReference type="PROSITE" id="PS50297">
    <property type="entry name" value="ANK_REP_REGION"/>
    <property type="match status" value="2"/>
</dbReference>
<evidence type="ECO:0000256" key="3">
    <source>
        <dbReference type="PROSITE-ProRule" id="PRU00023"/>
    </source>
</evidence>
<dbReference type="Pfam" id="PF12796">
    <property type="entry name" value="Ank_2"/>
    <property type="match status" value="1"/>
</dbReference>
<feature type="repeat" description="ANK" evidence="3">
    <location>
        <begin position="65"/>
        <end position="97"/>
    </location>
</feature>
<feature type="transmembrane region" description="Helical" evidence="4">
    <location>
        <begin position="340"/>
        <end position="373"/>
    </location>
</feature>
<reference evidence="5 6" key="1">
    <citation type="submission" date="2019-08" db="EMBL/GenBank/DDBJ databases">
        <authorList>
            <person name="Alioto T."/>
            <person name="Alioto T."/>
            <person name="Gomez Garrido J."/>
        </authorList>
    </citation>
    <scope>NUCLEOTIDE SEQUENCE [LARGE SCALE GENOMIC DNA]</scope>
</reference>
<gene>
    <name evidence="5" type="ORF">CINCED_3A014101</name>
</gene>
<evidence type="ECO:0000256" key="1">
    <source>
        <dbReference type="ARBA" id="ARBA00022737"/>
    </source>
</evidence>
<protein>
    <submittedName>
        <fullName evidence="5">Ankyrin repeat-containing domain,Ankyrin repeat</fullName>
    </submittedName>
</protein>
<dbReference type="InterPro" id="IPR050745">
    <property type="entry name" value="Multifunctional_regulatory"/>
</dbReference>
<sequence length="399" mass="44458">MKYLRIILQKLNSSTDLSKKDVIEKMLNALKANNPNLKLSGVNDRFTLEVTNRDALLSEEEATFEDCTLLHVAALFNCHRLAKLLIEKGADLNSKDARGRTPLHYATMHGSRKVTKVLVNEGADVYSQDFLEKTPLYYEFTSKYLYTERPLTYSPKTAKLLLNKGADQSYIRTMNPNKANKPFAIICKFTAAIGVVVALGLAWYMLPRILFADPYILEVLLLTFVTIASMIVGASVICGAVCGTMYMLAKRAFSSTLKVTEILVNKKADIYSQDLDQKNPSYSESTDKYPKTSRLSMNPDKANKPFATICKFTGAIGVMMTLGFWWKFLPFNEPYMNDPYVIGTVFLTFVTIASMIVSASVICGAVCGTMYMLAKRTFSSKLDEVSCDATFLSQQPANG</sequence>
<name>A0A5E4MMM7_9HEMI</name>
<dbReference type="InterPro" id="IPR002110">
    <property type="entry name" value="Ankyrin_rpt"/>
</dbReference>
<dbReference type="SMART" id="SM00248">
    <property type="entry name" value="ANK"/>
    <property type="match status" value="3"/>
</dbReference>
<dbReference type="SUPFAM" id="SSF48403">
    <property type="entry name" value="Ankyrin repeat"/>
    <property type="match status" value="1"/>
</dbReference>
<evidence type="ECO:0000256" key="4">
    <source>
        <dbReference type="SAM" id="Phobius"/>
    </source>
</evidence>
<keyword evidence="1" id="KW-0677">Repeat</keyword>
<keyword evidence="4" id="KW-0812">Transmembrane</keyword>
<evidence type="ECO:0000256" key="2">
    <source>
        <dbReference type="ARBA" id="ARBA00023043"/>
    </source>
</evidence>
<dbReference type="PANTHER" id="PTHR24189">
    <property type="entry name" value="MYOTROPHIN"/>
    <property type="match status" value="1"/>
</dbReference>
<dbReference type="EMBL" id="CABPRJ010000580">
    <property type="protein sequence ID" value="VVC31088.1"/>
    <property type="molecule type" value="Genomic_DNA"/>
</dbReference>
<feature type="repeat" description="ANK" evidence="3">
    <location>
        <begin position="98"/>
        <end position="130"/>
    </location>
</feature>
<dbReference type="InterPro" id="IPR036770">
    <property type="entry name" value="Ankyrin_rpt-contain_sf"/>
</dbReference>
<feature type="transmembrane region" description="Helical" evidence="4">
    <location>
        <begin position="182"/>
        <end position="203"/>
    </location>
</feature>
<dbReference type="PRINTS" id="PR01415">
    <property type="entry name" value="ANKYRIN"/>
</dbReference>